<evidence type="ECO:0000313" key="1">
    <source>
        <dbReference type="EMBL" id="MBO0939653.1"/>
    </source>
</evidence>
<evidence type="ECO:0000313" key="2">
    <source>
        <dbReference type="Proteomes" id="UP000664034"/>
    </source>
</evidence>
<dbReference type="AlphaFoldDB" id="A0A939K779"/>
<organism evidence="1 2">
    <name type="scientific">Fibrella rubiginis</name>
    <dbReference type="NCBI Taxonomy" id="2817060"/>
    <lineage>
        <taxon>Bacteria</taxon>
        <taxon>Pseudomonadati</taxon>
        <taxon>Bacteroidota</taxon>
        <taxon>Cytophagia</taxon>
        <taxon>Cytophagales</taxon>
        <taxon>Spirosomataceae</taxon>
        <taxon>Fibrella</taxon>
    </lineage>
</organism>
<keyword evidence="2" id="KW-1185">Reference proteome</keyword>
<sequence length="71" mass="8496">MFDRQPVRSAITAMTFEEYLATKKIDAVRFAAEDPVIFDEWSRLFDQVSVESFTVQKKFLLNLTRRKYLMR</sequence>
<dbReference type="Proteomes" id="UP000664034">
    <property type="component" value="Unassembled WGS sequence"/>
</dbReference>
<name>A0A939K779_9BACT</name>
<comment type="caution">
    <text evidence="1">The sequence shown here is derived from an EMBL/GenBank/DDBJ whole genome shotgun (WGS) entry which is preliminary data.</text>
</comment>
<proteinExistence type="predicted"/>
<dbReference type="EMBL" id="JAFMYV010000016">
    <property type="protein sequence ID" value="MBO0939653.1"/>
    <property type="molecule type" value="Genomic_DNA"/>
</dbReference>
<accession>A0A939K779</accession>
<reference evidence="1" key="1">
    <citation type="submission" date="2021-03" db="EMBL/GenBank/DDBJ databases">
        <title>Fibrella sp. HMF5335 genome sequencing and assembly.</title>
        <authorList>
            <person name="Kang H."/>
            <person name="Kim H."/>
            <person name="Bae S."/>
            <person name="Joh K."/>
        </authorList>
    </citation>
    <scope>NUCLEOTIDE SEQUENCE</scope>
    <source>
        <strain evidence="1">HMF5335</strain>
    </source>
</reference>
<dbReference type="RefSeq" id="WP_207367257.1">
    <property type="nucleotide sequence ID" value="NZ_JAFMYV010000016.1"/>
</dbReference>
<protein>
    <submittedName>
        <fullName evidence="1">Uncharacterized protein</fullName>
    </submittedName>
</protein>
<gene>
    <name evidence="1" type="ORF">J2I47_24100</name>
</gene>